<dbReference type="PROSITE" id="PS50191">
    <property type="entry name" value="CRAL_TRIO"/>
    <property type="match status" value="1"/>
</dbReference>
<evidence type="ECO:0000259" key="1">
    <source>
        <dbReference type="PROSITE" id="PS50191"/>
    </source>
</evidence>
<dbReference type="SUPFAM" id="SSF46938">
    <property type="entry name" value="CRAL/TRIO N-terminal domain"/>
    <property type="match status" value="1"/>
</dbReference>
<dbReference type="InterPro" id="IPR036273">
    <property type="entry name" value="CRAL/TRIO_N_dom_sf"/>
</dbReference>
<dbReference type="GO" id="GO:0016020">
    <property type="term" value="C:membrane"/>
    <property type="evidence" value="ECO:0007669"/>
    <property type="project" value="TreeGrafter"/>
</dbReference>
<dbReference type="VEuPathDB" id="VectorBase:LOC119170297"/>
<organism evidence="2">
    <name type="scientific">Rhipicephalus microplus</name>
    <name type="common">Cattle tick</name>
    <name type="synonym">Boophilus microplus</name>
    <dbReference type="NCBI Taxonomy" id="6941"/>
    <lineage>
        <taxon>Eukaryota</taxon>
        <taxon>Metazoa</taxon>
        <taxon>Ecdysozoa</taxon>
        <taxon>Arthropoda</taxon>
        <taxon>Chelicerata</taxon>
        <taxon>Arachnida</taxon>
        <taxon>Acari</taxon>
        <taxon>Parasitiformes</taxon>
        <taxon>Ixodida</taxon>
        <taxon>Ixodoidea</taxon>
        <taxon>Ixodidae</taxon>
        <taxon>Rhipicephalinae</taxon>
        <taxon>Rhipicephalus</taxon>
        <taxon>Boophilus</taxon>
    </lineage>
</organism>
<name>A0A6M2CZ40_RHIMP</name>
<dbReference type="PANTHER" id="PTHR10174">
    <property type="entry name" value="ALPHA-TOCOPHEROL TRANSFER PROTEIN-RELATED"/>
    <property type="match status" value="1"/>
</dbReference>
<dbReference type="Gene3D" id="1.10.8.20">
    <property type="entry name" value="N-terminal domain of phosphatidylinositol transfer protein sec14p"/>
    <property type="match status" value="1"/>
</dbReference>
<reference evidence="2" key="1">
    <citation type="submission" date="2019-09" db="EMBL/GenBank/DDBJ databases">
        <title>Organ-specific transcriptomic study of the physiology of the cattle tick, Rhipicephalus microplus.</title>
        <authorList>
            <person name="Tirloni L."/>
            <person name="Braz G."/>
            <person name="Gandara A.C.P."/>
            <person name="Sabadin G.A."/>
            <person name="da Silva R.M."/>
            <person name="Guizzo M.G."/>
            <person name="Machado J.A."/>
            <person name="Costa E.P."/>
            <person name="Gomes H.F."/>
            <person name="Moraes J."/>
            <person name="Mota M.B.S."/>
            <person name="Mesquita R.D."/>
            <person name="Alvarenga P.H."/>
            <person name="Alves F."/>
            <person name="Seixas A."/>
            <person name="da Fonseca R.N."/>
            <person name="Fogaca A."/>
            <person name="Logullo C."/>
            <person name="Tanaka A."/>
            <person name="Daffre S."/>
            <person name="Termignoni C."/>
            <person name="Vaz I.S.Jr."/>
            <person name="Oliveira P.L."/>
            <person name="Ribeiro J.M."/>
        </authorList>
    </citation>
    <scope>NUCLEOTIDE SEQUENCE</scope>
    <source>
        <strain evidence="2">Porto Alegre</strain>
    </source>
</reference>
<dbReference type="SMART" id="SM01100">
    <property type="entry name" value="CRAL_TRIO_N"/>
    <property type="match status" value="1"/>
</dbReference>
<dbReference type="Pfam" id="PF00650">
    <property type="entry name" value="CRAL_TRIO"/>
    <property type="match status" value="1"/>
</dbReference>
<dbReference type="OrthoDB" id="16405at2759"/>
<dbReference type="InterPro" id="IPR001251">
    <property type="entry name" value="CRAL-TRIO_dom"/>
</dbReference>
<dbReference type="Gene3D" id="1.20.5.1200">
    <property type="entry name" value="Alpha-tocopherol transfer"/>
    <property type="match status" value="1"/>
</dbReference>
<proteinExistence type="predicted"/>
<dbReference type="EMBL" id="GHWJ01006199">
    <property type="protein sequence ID" value="NOV38936.1"/>
    <property type="molecule type" value="Transcribed_RNA"/>
</dbReference>
<dbReference type="PRINTS" id="PR00180">
    <property type="entry name" value="CRETINALDHBP"/>
</dbReference>
<dbReference type="AlphaFoldDB" id="A0A6M2CZ40"/>
<dbReference type="InterPro" id="IPR011074">
    <property type="entry name" value="CRAL/TRIO_N_dom"/>
</dbReference>
<protein>
    <submittedName>
        <fullName evidence="2">Putative phosphatidylinositol transfer protein sec14 fat body overexpressed</fullName>
    </submittedName>
</protein>
<dbReference type="SUPFAM" id="SSF52087">
    <property type="entry name" value="CRAL/TRIO domain"/>
    <property type="match status" value="1"/>
</dbReference>
<dbReference type="InterPro" id="IPR036865">
    <property type="entry name" value="CRAL-TRIO_dom_sf"/>
</dbReference>
<feature type="domain" description="CRAL-TRIO" evidence="1">
    <location>
        <begin position="102"/>
        <end position="264"/>
    </location>
</feature>
<dbReference type="Gene3D" id="3.40.525.10">
    <property type="entry name" value="CRAL-TRIO lipid binding domain"/>
    <property type="match status" value="1"/>
</dbReference>
<dbReference type="CDD" id="cd00170">
    <property type="entry name" value="SEC14"/>
    <property type="match status" value="1"/>
</dbReference>
<accession>A0A6M2CZ40</accession>
<sequence length="300" mass="34567">MSSDKNENILQAIASPEDTRDIAQHELGETAAVKEHAFNQLRELILGEPLLDCPTDEDFLAKFLRARKYDVQSAFKNVRTYFKVRRDYPEMFAELKPSSVPFNDACRKHRLVTLSRKTDPKGRAVVKFRTGAWNTDICSLNDFFRITLVHAEHVLLREEFQIRGIVAILDIRGLSVSHIAHYTPSAIKKFMTLIQECLPLRIKAVYIINNPALFDILFTIAKPFMEAKLVKRIRFFGYDCEELLNLVPEDVIPEEHGGTNESYDFDTIEEELKKEGAFFEKINAHGYRRKGENEEGVSRI</sequence>
<dbReference type="SMART" id="SM00516">
    <property type="entry name" value="SEC14"/>
    <property type="match status" value="1"/>
</dbReference>
<dbReference type="PANTHER" id="PTHR10174:SF130">
    <property type="entry name" value="ALPHA-TOCOPHEROL TRANSFER PROTEIN-LIKE"/>
    <property type="match status" value="1"/>
</dbReference>
<dbReference type="GO" id="GO:1902936">
    <property type="term" value="F:phosphatidylinositol bisphosphate binding"/>
    <property type="evidence" value="ECO:0007669"/>
    <property type="project" value="TreeGrafter"/>
</dbReference>
<evidence type="ECO:0000313" key="2">
    <source>
        <dbReference type="EMBL" id="NOV38936.1"/>
    </source>
</evidence>